<gene>
    <name evidence="1" type="primary">Acey_s0403.g821</name>
    <name evidence="1" type="ORF">Y032_0403g821</name>
</gene>
<dbReference type="EMBL" id="JARK01000003">
    <property type="protein sequence ID" value="EYC46249.1"/>
    <property type="molecule type" value="Genomic_DNA"/>
</dbReference>
<protein>
    <submittedName>
        <fullName evidence="1">Uncharacterized protein</fullName>
    </submittedName>
</protein>
<organism evidence="1 2">
    <name type="scientific">Ancylostoma ceylanicum</name>
    <dbReference type="NCBI Taxonomy" id="53326"/>
    <lineage>
        <taxon>Eukaryota</taxon>
        <taxon>Metazoa</taxon>
        <taxon>Ecdysozoa</taxon>
        <taxon>Nematoda</taxon>
        <taxon>Chromadorea</taxon>
        <taxon>Rhabditida</taxon>
        <taxon>Rhabditina</taxon>
        <taxon>Rhabditomorpha</taxon>
        <taxon>Strongyloidea</taxon>
        <taxon>Ancylostomatidae</taxon>
        <taxon>Ancylostomatinae</taxon>
        <taxon>Ancylostoma</taxon>
    </lineage>
</organism>
<comment type="caution">
    <text evidence="1">The sequence shown here is derived from an EMBL/GenBank/DDBJ whole genome shotgun (WGS) entry which is preliminary data.</text>
</comment>
<sequence length="146" mass="16454">MVGDEYVDSNPHTHLAATATFDLCMGALSWSRRIPRVTFPRRFFLIASRSWKSKSAWSVVVSLDCGILFEVVTQKDFFDTPKSCDETFPALGSIRGLTGLGESARLHSLLCSWDSGSQRWIHNSSPVTTRYENSSSLFWNHLKTSF</sequence>
<keyword evidence="2" id="KW-1185">Reference proteome</keyword>
<accession>A0A016X2D8</accession>
<evidence type="ECO:0000313" key="2">
    <source>
        <dbReference type="Proteomes" id="UP000024635"/>
    </source>
</evidence>
<proteinExistence type="predicted"/>
<dbReference type="AlphaFoldDB" id="A0A016X2D8"/>
<dbReference type="Proteomes" id="UP000024635">
    <property type="component" value="Unassembled WGS sequence"/>
</dbReference>
<evidence type="ECO:0000313" key="1">
    <source>
        <dbReference type="EMBL" id="EYC46249.1"/>
    </source>
</evidence>
<name>A0A016X2D8_9BILA</name>
<reference evidence="2" key="1">
    <citation type="journal article" date="2015" name="Nat. Genet.">
        <title>The genome and transcriptome of the zoonotic hookworm Ancylostoma ceylanicum identify infection-specific gene families.</title>
        <authorList>
            <person name="Schwarz E.M."/>
            <person name="Hu Y."/>
            <person name="Antoshechkin I."/>
            <person name="Miller M.M."/>
            <person name="Sternberg P.W."/>
            <person name="Aroian R.V."/>
        </authorList>
    </citation>
    <scope>NUCLEOTIDE SEQUENCE</scope>
    <source>
        <strain evidence="2">HY135</strain>
    </source>
</reference>